<dbReference type="AlphaFoldDB" id="A0ABD0JSK3"/>
<evidence type="ECO:0000256" key="1">
    <source>
        <dbReference type="SAM" id="MobiDB-lite"/>
    </source>
</evidence>
<organism evidence="2 3">
    <name type="scientific">Batillaria attramentaria</name>
    <dbReference type="NCBI Taxonomy" id="370345"/>
    <lineage>
        <taxon>Eukaryota</taxon>
        <taxon>Metazoa</taxon>
        <taxon>Spiralia</taxon>
        <taxon>Lophotrochozoa</taxon>
        <taxon>Mollusca</taxon>
        <taxon>Gastropoda</taxon>
        <taxon>Caenogastropoda</taxon>
        <taxon>Sorbeoconcha</taxon>
        <taxon>Cerithioidea</taxon>
        <taxon>Batillariidae</taxon>
        <taxon>Batillaria</taxon>
    </lineage>
</organism>
<gene>
    <name evidence="2" type="ORF">BaRGS_00031238</name>
</gene>
<evidence type="ECO:0000313" key="3">
    <source>
        <dbReference type="Proteomes" id="UP001519460"/>
    </source>
</evidence>
<protein>
    <submittedName>
        <fullName evidence="2">Uncharacterized protein</fullName>
    </submittedName>
</protein>
<evidence type="ECO:0000313" key="2">
    <source>
        <dbReference type="EMBL" id="KAK7477553.1"/>
    </source>
</evidence>
<sequence length="75" mass="8027">MHCGGGEREGEGGGSEGYNENVSPPWGILSITVLNTNTLYFVLPKFKPNPASALERNVRSRAQPASQGLANARKK</sequence>
<keyword evidence="3" id="KW-1185">Reference proteome</keyword>
<feature type="region of interest" description="Disordered" evidence="1">
    <location>
        <begin position="54"/>
        <end position="75"/>
    </location>
</feature>
<accession>A0ABD0JSK3</accession>
<dbReference type="Proteomes" id="UP001519460">
    <property type="component" value="Unassembled WGS sequence"/>
</dbReference>
<reference evidence="2 3" key="1">
    <citation type="journal article" date="2023" name="Sci. Data">
        <title>Genome assembly of the Korean intertidal mud-creeper Batillaria attramentaria.</title>
        <authorList>
            <person name="Patra A.K."/>
            <person name="Ho P.T."/>
            <person name="Jun S."/>
            <person name="Lee S.J."/>
            <person name="Kim Y."/>
            <person name="Won Y.J."/>
        </authorList>
    </citation>
    <scope>NUCLEOTIDE SEQUENCE [LARGE SCALE GENOMIC DNA]</scope>
    <source>
        <strain evidence="2">Wonlab-2016</strain>
    </source>
</reference>
<feature type="compositionally biased region" description="Basic and acidic residues" evidence="1">
    <location>
        <begin position="1"/>
        <end position="11"/>
    </location>
</feature>
<comment type="caution">
    <text evidence="2">The sequence shown here is derived from an EMBL/GenBank/DDBJ whole genome shotgun (WGS) entry which is preliminary data.</text>
</comment>
<proteinExistence type="predicted"/>
<name>A0ABD0JSK3_9CAEN</name>
<dbReference type="EMBL" id="JACVVK020000347">
    <property type="protein sequence ID" value="KAK7477553.1"/>
    <property type="molecule type" value="Genomic_DNA"/>
</dbReference>
<feature type="region of interest" description="Disordered" evidence="1">
    <location>
        <begin position="1"/>
        <end position="21"/>
    </location>
</feature>